<organism evidence="6 7">
    <name type="scientific">Pelagomonas calceolata</name>
    <dbReference type="NCBI Taxonomy" id="35677"/>
    <lineage>
        <taxon>Eukaryota</taxon>
        <taxon>Sar</taxon>
        <taxon>Stramenopiles</taxon>
        <taxon>Ochrophyta</taxon>
        <taxon>Pelagophyceae</taxon>
        <taxon>Pelagomonadales</taxon>
        <taxon>Pelagomonadaceae</taxon>
        <taxon>Pelagomonas</taxon>
    </lineage>
</organism>
<evidence type="ECO:0000256" key="1">
    <source>
        <dbReference type="ARBA" id="ARBA00006767"/>
    </source>
</evidence>
<dbReference type="CDD" id="cd04465">
    <property type="entry name" value="S1_RPS1_repeat_ec2_hs2"/>
    <property type="match status" value="1"/>
</dbReference>
<dbReference type="GO" id="GO:0005840">
    <property type="term" value="C:ribosome"/>
    <property type="evidence" value="ECO:0007669"/>
    <property type="project" value="UniProtKB-KW"/>
</dbReference>
<evidence type="ECO:0000313" key="6">
    <source>
        <dbReference type="EMBL" id="CAH0376382.1"/>
    </source>
</evidence>
<keyword evidence="4" id="KW-0732">Signal</keyword>
<keyword evidence="2" id="KW-0689">Ribosomal protein</keyword>
<feature type="chain" id="PRO_5035301381" description="S1 motif domain-containing protein" evidence="4">
    <location>
        <begin position="18"/>
        <end position="420"/>
    </location>
</feature>
<dbReference type="GO" id="GO:0003729">
    <property type="term" value="F:mRNA binding"/>
    <property type="evidence" value="ECO:0007669"/>
    <property type="project" value="TreeGrafter"/>
</dbReference>
<accession>A0A8J2SXA4</accession>
<keyword evidence="3" id="KW-0687">Ribonucleoprotein</keyword>
<dbReference type="PANTHER" id="PTHR10724:SF7">
    <property type="entry name" value="SMALL RIBOSOMAL SUBUNIT PROTEIN BS1C"/>
    <property type="match status" value="1"/>
</dbReference>
<evidence type="ECO:0000256" key="2">
    <source>
        <dbReference type="ARBA" id="ARBA00022980"/>
    </source>
</evidence>
<feature type="signal peptide" evidence="4">
    <location>
        <begin position="1"/>
        <end position="17"/>
    </location>
</feature>
<dbReference type="InterPro" id="IPR050437">
    <property type="entry name" value="Ribos_protein_bS1-like"/>
</dbReference>
<sequence>MAPSLRLLLAPLLGTNALQGVATNKHLRPTVASVATNDDVFTETITSKEAGSNWETKYRVLTPTTLDVKNEEYTRFDKYKSKYMGRYNSVDQSKTDMSYADFGALVTAQEYSFKNGDILTGTVVQYDGPQKALVEVGAKTAAVLPLREATISPLGDGETISSFVDVGEQYEFQIVSDSRDDGQVTVSIKKIMYAKAWQKLSEQYADDPVFEAEIFQVNRGGAIVLVEGLRAFLPGSHIMGTGGASEAMVGKRIPLKFLEVNEAANKLVVSNRRAVIEHSMASIKRGDVYDGIITAVKPYGAFVEIMGMSGLLHISQISYDRVENLEATLAAGMAIKCMVIDHDKAAGRIALSTKTLEPEPGDMLRDPERACYCVFALADETAAKYHARVEAEKLAREQAAKEMVLGLGDSLGSLEVAEEA</sequence>
<dbReference type="GO" id="GO:0003735">
    <property type="term" value="F:structural constituent of ribosome"/>
    <property type="evidence" value="ECO:0007669"/>
    <property type="project" value="TreeGrafter"/>
</dbReference>
<feature type="domain" description="S1 motif" evidence="5">
    <location>
        <begin position="207"/>
        <end position="272"/>
    </location>
</feature>
<evidence type="ECO:0000256" key="3">
    <source>
        <dbReference type="ARBA" id="ARBA00023274"/>
    </source>
</evidence>
<proteinExistence type="inferred from homology"/>
<dbReference type="PANTHER" id="PTHR10724">
    <property type="entry name" value="30S RIBOSOMAL PROTEIN S1"/>
    <property type="match status" value="1"/>
</dbReference>
<reference evidence="6" key="1">
    <citation type="submission" date="2021-11" db="EMBL/GenBank/DDBJ databases">
        <authorList>
            <consortium name="Genoscope - CEA"/>
            <person name="William W."/>
        </authorList>
    </citation>
    <scope>NUCLEOTIDE SEQUENCE</scope>
</reference>
<dbReference type="GO" id="GO:0006412">
    <property type="term" value="P:translation"/>
    <property type="evidence" value="ECO:0007669"/>
    <property type="project" value="TreeGrafter"/>
</dbReference>
<dbReference type="Proteomes" id="UP000789595">
    <property type="component" value="Unassembled WGS sequence"/>
</dbReference>
<keyword evidence="7" id="KW-1185">Reference proteome</keyword>
<feature type="domain" description="S1 motif" evidence="5">
    <location>
        <begin position="286"/>
        <end position="354"/>
    </location>
</feature>
<protein>
    <recommendedName>
        <fullName evidence="5">S1 motif domain-containing protein</fullName>
    </recommendedName>
</protein>
<gene>
    <name evidence="6" type="ORF">PECAL_5P09600</name>
</gene>
<dbReference type="GO" id="GO:1990904">
    <property type="term" value="C:ribonucleoprotein complex"/>
    <property type="evidence" value="ECO:0007669"/>
    <property type="project" value="UniProtKB-KW"/>
</dbReference>
<comment type="caution">
    <text evidence="6">The sequence shown here is derived from an EMBL/GenBank/DDBJ whole genome shotgun (WGS) entry which is preliminary data.</text>
</comment>
<dbReference type="SUPFAM" id="SSF50249">
    <property type="entry name" value="Nucleic acid-binding proteins"/>
    <property type="match status" value="3"/>
</dbReference>
<dbReference type="Pfam" id="PF00575">
    <property type="entry name" value="S1"/>
    <property type="match status" value="2"/>
</dbReference>
<dbReference type="SMART" id="SM00316">
    <property type="entry name" value="S1"/>
    <property type="match status" value="3"/>
</dbReference>
<feature type="domain" description="S1 motif" evidence="5">
    <location>
        <begin position="116"/>
        <end position="189"/>
    </location>
</feature>
<dbReference type="PROSITE" id="PS50126">
    <property type="entry name" value="S1"/>
    <property type="match status" value="3"/>
</dbReference>
<dbReference type="EMBL" id="CAKKNE010000005">
    <property type="protein sequence ID" value="CAH0376382.1"/>
    <property type="molecule type" value="Genomic_DNA"/>
</dbReference>
<dbReference type="OrthoDB" id="412781at2759"/>
<dbReference type="InterPro" id="IPR003029">
    <property type="entry name" value="S1_domain"/>
</dbReference>
<comment type="similarity">
    <text evidence="1">Belongs to the bacterial ribosomal protein bS1 family.</text>
</comment>
<evidence type="ECO:0000259" key="5">
    <source>
        <dbReference type="PROSITE" id="PS50126"/>
    </source>
</evidence>
<name>A0A8J2SXA4_9STRA</name>
<evidence type="ECO:0000256" key="4">
    <source>
        <dbReference type="SAM" id="SignalP"/>
    </source>
</evidence>
<dbReference type="InterPro" id="IPR012340">
    <property type="entry name" value="NA-bd_OB-fold"/>
</dbReference>
<dbReference type="Gene3D" id="2.40.50.140">
    <property type="entry name" value="Nucleic acid-binding proteins"/>
    <property type="match status" value="3"/>
</dbReference>
<dbReference type="AlphaFoldDB" id="A0A8J2SXA4"/>
<evidence type="ECO:0000313" key="7">
    <source>
        <dbReference type="Proteomes" id="UP000789595"/>
    </source>
</evidence>